<dbReference type="InterPro" id="IPR003172">
    <property type="entry name" value="ML_dom"/>
</dbReference>
<sequence length="133" mass="13794">MGWRVYSASNDLCSALACPVAPGSDVELNSTQSLPGWAPRGAYAFRFEARAPAPAPSQQLRGSHEPLVAMRPADTGSQSEPSVLSGASEGTSDWMRDAGAGPSTGQRGLHGKPQGPLLMCVDVSFDVHAPMSA</sequence>
<reference evidence="3" key="1">
    <citation type="submission" date="2021-01" db="EMBL/GenBank/DDBJ databases">
        <authorList>
            <person name="Corre E."/>
            <person name="Pelletier E."/>
            <person name="Niang G."/>
            <person name="Scheremetjew M."/>
            <person name="Finn R."/>
            <person name="Kale V."/>
            <person name="Holt S."/>
            <person name="Cochrane G."/>
            <person name="Meng A."/>
            <person name="Brown T."/>
            <person name="Cohen L."/>
        </authorList>
    </citation>
    <scope>NUCLEOTIDE SEQUENCE</scope>
    <source>
        <strain evidence="3">SAG 11-49</strain>
    </source>
</reference>
<dbReference type="EMBL" id="HBFB01032467">
    <property type="protein sequence ID" value="CAD8693976.1"/>
    <property type="molecule type" value="Transcribed_RNA"/>
</dbReference>
<name>A0A7S0S2J6_9CHLO</name>
<feature type="domain" description="MD-2-related lipid-recognition" evidence="2">
    <location>
        <begin position="8"/>
        <end position="49"/>
    </location>
</feature>
<gene>
    <name evidence="3" type="ORF">CLEI1391_LOCUS18159</name>
</gene>
<evidence type="ECO:0000313" key="3">
    <source>
        <dbReference type="EMBL" id="CAD8693976.1"/>
    </source>
</evidence>
<protein>
    <recommendedName>
        <fullName evidence="2">MD-2-related lipid-recognition domain-containing protein</fullName>
    </recommendedName>
</protein>
<dbReference type="AlphaFoldDB" id="A0A7S0S2J6"/>
<feature type="region of interest" description="Disordered" evidence="1">
    <location>
        <begin position="53"/>
        <end position="111"/>
    </location>
</feature>
<evidence type="ECO:0000259" key="2">
    <source>
        <dbReference type="Pfam" id="PF02221"/>
    </source>
</evidence>
<organism evidence="3">
    <name type="scientific">Chlamydomonas leiostraca</name>
    <dbReference type="NCBI Taxonomy" id="1034604"/>
    <lineage>
        <taxon>Eukaryota</taxon>
        <taxon>Viridiplantae</taxon>
        <taxon>Chlorophyta</taxon>
        <taxon>core chlorophytes</taxon>
        <taxon>Chlorophyceae</taxon>
        <taxon>CS clade</taxon>
        <taxon>Chlamydomonadales</taxon>
        <taxon>Chlamydomonadaceae</taxon>
        <taxon>Chlamydomonas</taxon>
    </lineage>
</organism>
<evidence type="ECO:0000256" key="1">
    <source>
        <dbReference type="SAM" id="MobiDB-lite"/>
    </source>
</evidence>
<proteinExistence type="predicted"/>
<dbReference type="Pfam" id="PF02221">
    <property type="entry name" value="E1_DerP2_DerF2"/>
    <property type="match status" value="1"/>
</dbReference>
<accession>A0A7S0S2J6</accession>